<feature type="region of interest" description="Disordered" evidence="1">
    <location>
        <begin position="324"/>
        <end position="346"/>
    </location>
</feature>
<name>A0ABZ1CRV1_9TREE</name>
<feature type="compositionally biased region" description="Gly residues" evidence="1">
    <location>
        <begin position="333"/>
        <end position="346"/>
    </location>
</feature>
<feature type="region of interest" description="Disordered" evidence="1">
    <location>
        <begin position="543"/>
        <end position="597"/>
    </location>
</feature>
<gene>
    <name evidence="3" type="ORF">IL334_000316</name>
</gene>
<sequence length="745" mass="83762">MASDTSQSPAYQRFHNSRMEYEAYLPLTERVQDDLKNDAEELRAQEGWDQDTWNGVEEWIDDKDTIFRNLRRHRFDETKTQSSLLTTLQQRRKLSLHSPIPTFPPYTETPLFFILPLPEHTDLLGRPIAVLTVREVVRDADGRLDDLKQYAWWALEMVRRVLRDYWVKGNWSPDKGKGKGKGGEGLCLIVDANGAGYRNMEVELLPTLLSVGHNNFPGMIESVYVVNAGWTHRQMWNVISRVLPKSALEKVAFLDNQASLAAVFDFDQLPQTYGGKHSYTFSTAHNPIFIHSSHYSSTDHPFLASRNSSYSSIADIYFSAPNTPARSRRNSSAGGGGGGWGVGGKFGSRLRMTKSREARSPIDVADQTEVPAEMEIAIEEVTPIPQSHTHPFNDNPPKKYPISRRNSSRASPSIIDKKIIDKNVILGNSHTNGTANESSQSQSALQRIKSLSDFHLYLSPSRLAHIDLLSDSDPEDDHTSSPPPPLKRTLKPVLFESDRSLFERRERPPLRLLAGGKGEQQNVRSYSDRLQLHHAKVLERYTTPQSRLGLTEMPSDLASPKADSSSVVSSSTSNSGTPLALDRLEPSSIDESATDTPVSLSADRHVLGVYDTSNPWFGYPVVRVPSPSGGSQIRPRYSRNRKRDLIKTLLFLFMLRLQSWRDSIERFLGLNAILNRNRDIKANGTVGPIEGLVSSTIGGREVMRKKGERDWWWMIIGFLLLRGTWSRMLIAPLEAVGWGREILGL</sequence>
<reference evidence="3 4" key="1">
    <citation type="submission" date="2024-01" db="EMBL/GenBank/DDBJ databases">
        <title>Comparative genomics of Cryptococcus and Kwoniella reveals pathogenesis evolution and contrasting modes of karyotype evolution via chromosome fusion or intercentromeric recombination.</title>
        <authorList>
            <person name="Coelho M.A."/>
            <person name="David-Palma M."/>
            <person name="Shea T."/>
            <person name="Bowers K."/>
            <person name="McGinley-Smith S."/>
            <person name="Mohammad A.W."/>
            <person name="Gnirke A."/>
            <person name="Yurkov A.M."/>
            <person name="Nowrousian M."/>
            <person name="Sun S."/>
            <person name="Cuomo C.A."/>
            <person name="Heitman J."/>
        </authorList>
    </citation>
    <scope>NUCLEOTIDE SEQUENCE [LARGE SCALE GENOMIC DNA]</scope>
    <source>
        <strain evidence="3">CBS 11374</strain>
    </source>
</reference>
<dbReference type="PROSITE" id="PS50191">
    <property type="entry name" value="CRAL_TRIO"/>
    <property type="match status" value="1"/>
</dbReference>
<protein>
    <recommendedName>
        <fullName evidence="2">CRAL-TRIO domain-containing protein</fullName>
    </recommendedName>
</protein>
<dbReference type="Proteomes" id="UP001329825">
    <property type="component" value="Chromosome 1"/>
</dbReference>
<feature type="domain" description="CRAL-TRIO" evidence="2">
    <location>
        <begin position="114"/>
        <end position="281"/>
    </location>
</feature>
<evidence type="ECO:0000256" key="1">
    <source>
        <dbReference type="SAM" id="MobiDB-lite"/>
    </source>
</evidence>
<dbReference type="CDD" id="cd00170">
    <property type="entry name" value="SEC14"/>
    <property type="match status" value="1"/>
</dbReference>
<keyword evidence="4" id="KW-1185">Reference proteome</keyword>
<accession>A0ABZ1CRV1</accession>
<dbReference type="EMBL" id="CP141881">
    <property type="protein sequence ID" value="WRT63411.1"/>
    <property type="molecule type" value="Genomic_DNA"/>
</dbReference>
<dbReference type="RefSeq" id="XP_062788151.1">
    <property type="nucleotide sequence ID" value="XM_062932100.1"/>
</dbReference>
<evidence type="ECO:0000313" key="3">
    <source>
        <dbReference type="EMBL" id="WRT63411.1"/>
    </source>
</evidence>
<feature type="region of interest" description="Disordered" evidence="1">
    <location>
        <begin position="469"/>
        <end position="493"/>
    </location>
</feature>
<proteinExistence type="predicted"/>
<dbReference type="SMART" id="SM00516">
    <property type="entry name" value="SEC14"/>
    <property type="match status" value="1"/>
</dbReference>
<feature type="region of interest" description="Disordered" evidence="1">
    <location>
        <begin position="382"/>
        <end position="414"/>
    </location>
</feature>
<dbReference type="PANTHER" id="PTHR46590:SF4">
    <property type="entry name" value="CRAL-TRIO DOMAIN-CONTAINING PROTEIN"/>
    <property type="match status" value="1"/>
</dbReference>
<dbReference type="PANTHER" id="PTHR46590">
    <property type="entry name" value="PHOSPHATIDYLINOSITOL TRANSFER PROTEIN CSR1-RELATED"/>
    <property type="match status" value="1"/>
</dbReference>
<dbReference type="SUPFAM" id="SSF52087">
    <property type="entry name" value="CRAL/TRIO domain"/>
    <property type="match status" value="1"/>
</dbReference>
<organism evidence="3 4">
    <name type="scientific">Kwoniella shivajii</name>
    <dbReference type="NCBI Taxonomy" id="564305"/>
    <lineage>
        <taxon>Eukaryota</taxon>
        <taxon>Fungi</taxon>
        <taxon>Dikarya</taxon>
        <taxon>Basidiomycota</taxon>
        <taxon>Agaricomycotina</taxon>
        <taxon>Tremellomycetes</taxon>
        <taxon>Tremellales</taxon>
        <taxon>Cryptococcaceae</taxon>
        <taxon>Kwoniella</taxon>
    </lineage>
</organism>
<evidence type="ECO:0000313" key="4">
    <source>
        <dbReference type="Proteomes" id="UP001329825"/>
    </source>
</evidence>
<dbReference type="InterPro" id="IPR001251">
    <property type="entry name" value="CRAL-TRIO_dom"/>
</dbReference>
<dbReference type="InterPro" id="IPR052432">
    <property type="entry name" value="PITP/CRAL-TRIO"/>
</dbReference>
<dbReference type="Pfam" id="PF00650">
    <property type="entry name" value="CRAL_TRIO"/>
    <property type="match status" value="1"/>
</dbReference>
<dbReference type="GeneID" id="87952447"/>
<feature type="region of interest" description="Disordered" evidence="1">
    <location>
        <begin position="506"/>
        <end position="526"/>
    </location>
</feature>
<dbReference type="Gene3D" id="3.40.525.10">
    <property type="entry name" value="CRAL-TRIO lipid binding domain"/>
    <property type="match status" value="1"/>
</dbReference>
<evidence type="ECO:0000259" key="2">
    <source>
        <dbReference type="PROSITE" id="PS50191"/>
    </source>
</evidence>
<feature type="compositionally biased region" description="Low complexity" evidence="1">
    <location>
        <begin position="564"/>
        <end position="575"/>
    </location>
</feature>
<dbReference type="InterPro" id="IPR036865">
    <property type="entry name" value="CRAL-TRIO_dom_sf"/>
</dbReference>